<evidence type="ECO:0000256" key="1">
    <source>
        <dbReference type="SAM" id="Phobius"/>
    </source>
</evidence>
<keyword evidence="1" id="KW-0812">Transmembrane</keyword>
<evidence type="ECO:0000313" key="2">
    <source>
        <dbReference type="EMBL" id="BDD88719.1"/>
    </source>
</evidence>
<feature type="transmembrane region" description="Helical" evidence="1">
    <location>
        <begin position="31"/>
        <end position="54"/>
    </location>
</feature>
<keyword evidence="1" id="KW-0472">Membrane</keyword>
<dbReference type="Proteomes" id="UP000830055">
    <property type="component" value="Chromosome"/>
</dbReference>
<organism evidence="2 3">
    <name type="scientific">Desulfofustis limnaeus</name>
    <dbReference type="NCBI Taxonomy" id="2740163"/>
    <lineage>
        <taxon>Bacteria</taxon>
        <taxon>Pseudomonadati</taxon>
        <taxon>Thermodesulfobacteriota</taxon>
        <taxon>Desulfobulbia</taxon>
        <taxon>Desulfobulbales</taxon>
        <taxon>Desulfocapsaceae</taxon>
        <taxon>Desulfofustis</taxon>
    </lineage>
</organism>
<keyword evidence="1" id="KW-1133">Transmembrane helix</keyword>
<sequence length="55" mass="5805">MLAWAMVVAGAVLVVVLRGLGLDMTEGQALLAYLPWWLLAVGLLIGGVAIGWNLE</sequence>
<accession>A0ABM7WCP5</accession>
<reference evidence="2 3" key="1">
    <citation type="submission" date="2022-01" db="EMBL/GenBank/DDBJ databases">
        <title>Desulfofustis limnae sp. nov., a novel mesophilic sulfate-reducing bacterium isolated from marsh soil.</title>
        <authorList>
            <person name="Watanabe M."/>
            <person name="Takahashi A."/>
            <person name="Kojima H."/>
            <person name="Fukui M."/>
        </authorList>
    </citation>
    <scope>NUCLEOTIDE SEQUENCE [LARGE SCALE GENOMIC DNA]</scope>
    <source>
        <strain evidence="2 3">PPLL</strain>
    </source>
</reference>
<gene>
    <name evidence="2" type="ORF">DPPLL_30840</name>
</gene>
<name>A0ABM7WCP5_9BACT</name>
<dbReference type="EMBL" id="AP025516">
    <property type="protein sequence ID" value="BDD88719.1"/>
    <property type="molecule type" value="Genomic_DNA"/>
</dbReference>
<proteinExistence type="predicted"/>
<protein>
    <submittedName>
        <fullName evidence="2">Uncharacterized protein</fullName>
    </submittedName>
</protein>
<keyword evidence="3" id="KW-1185">Reference proteome</keyword>
<evidence type="ECO:0000313" key="3">
    <source>
        <dbReference type="Proteomes" id="UP000830055"/>
    </source>
</evidence>